<dbReference type="PANTHER" id="PTHR34406">
    <property type="entry name" value="PROTEIN YCEI"/>
    <property type="match status" value="1"/>
</dbReference>
<gene>
    <name evidence="3" type="ORF">SJ2017_2398</name>
</gene>
<keyword evidence="4" id="KW-1185">Reference proteome</keyword>
<feature type="chain" id="PRO_5045509661" evidence="1">
    <location>
        <begin position="26"/>
        <end position="197"/>
    </location>
</feature>
<protein>
    <submittedName>
        <fullName evidence="3">YceI family protein</fullName>
    </submittedName>
</protein>
<proteinExistence type="predicted"/>
<dbReference type="InterPro" id="IPR027016">
    <property type="entry name" value="UCP029811"/>
</dbReference>
<accession>A0ABM6JK82</accession>
<evidence type="ECO:0000259" key="2">
    <source>
        <dbReference type="SMART" id="SM00867"/>
    </source>
</evidence>
<dbReference type="Pfam" id="PF04264">
    <property type="entry name" value="YceI"/>
    <property type="match status" value="1"/>
</dbReference>
<feature type="domain" description="Lipid/polyisoprenoid-binding YceI-like" evidence="2">
    <location>
        <begin position="27"/>
        <end position="196"/>
    </location>
</feature>
<dbReference type="PIRSF" id="PIRSF029811">
    <property type="entry name" value="UCP029811"/>
    <property type="match status" value="1"/>
</dbReference>
<dbReference type="SUPFAM" id="SSF101874">
    <property type="entry name" value="YceI-like"/>
    <property type="match status" value="1"/>
</dbReference>
<sequence length="197" mass="21290">MMKKWLTALPVALVSTALLSASAFAADWQVKQGHSKVSFISVKKGDIAEVHDFKQVSGSLTPEGAFNLTIELVSVDTGIEIRDERMQTMLFEVAKYPQVKLNSVINPKLLADLSVGSTLMTQIDGTIDLHGKTRQMSFDVLVAKLSDTKMVVSSLAPVIVQANDFDLVEGVNKLREIAGLSSISLAVPVSFVLTLSQ</sequence>
<dbReference type="InterPro" id="IPR007372">
    <property type="entry name" value="Lipid/polyisoprenoid-bd_YceI"/>
</dbReference>
<evidence type="ECO:0000313" key="3">
    <source>
        <dbReference type="EMBL" id="ARD22688.1"/>
    </source>
</evidence>
<dbReference type="Gene3D" id="2.40.128.110">
    <property type="entry name" value="Lipid/polyisoprenoid-binding, YceI-like"/>
    <property type="match status" value="1"/>
</dbReference>
<evidence type="ECO:0000313" key="4">
    <source>
        <dbReference type="Proteomes" id="UP000191820"/>
    </source>
</evidence>
<evidence type="ECO:0000256" key="1">
    <source>
        <dbReference type="SAM" id="SignalP"/>
    </source>
</evidence>
<reference evidence="3 4" key="1">
    <citation type="submission" date="2017-03" db="EMBL/GenBank/DDBJ databases">
        <title>Genome sequencing of Shewanella japonica KCTC 22435.</title>
        <authorList>
            <person name="Kim K.M."/>
        </authorList>
    </citation>
    <scope>NUCLEOTIDE SEQUENCE [LARGE SCALE GENOMIC DNA]</scope>
    <source>
        <strain evidence="3 4">KCTC 22435</strain>
    </source>
</reference>
<organism evidence="3 4">
    <name type="scientific">Shewanella japonica</name>
    <dbReference type="NCBI Taxonomy" id="93973"/>
    <lineage>
        <taxon>Bacteria</taxon>
        <taxon>Pseudomonadati</taxon>
        <taxon>Pseudomonadota</taxon>
        <taxon>Gammaproteobacteria</taxon>
        <taxon>Alteromonadales</taxon>
        <taxon>Shewanellaceae</taxon>
        <taxon>Shewanella</taxon>
    </lineage>
</organism>
<keyword evidence="1" id="KW-0732">Signal</keyword>
<name>A0ABM6JK82_9GAMM</name>
<dbReference type="PANTHER" id="PTHR34406:SF1">
    <property type="entry name" value="PROTEIN YCEI"/>
    <property type="match status" value="1"/>
</dbReference>
<dbReference type="Proteomes" id="UP000191820">
    <property type="component" value="Chromosome"/>
</dbReference>
<dbReference type="SMART" id="SM00867">
    <property type="entry name" value="YceI"/>
    <property type="match status" value="1"/>
</dbReference>
<feature type="signal peptide" evidence="1">
    <location>
        <begin position="1"/>
        <end position="25"/>
    </location>
</feature>
<dbReference type="EMBL" id="CP020472">
    <property type="protein sequence ID" value="ARD22688.1"/>
    <property type="molecule type" value="Genomic_DNA"/>
</dbReference>
<dbReference type="InterPro" id="IPR036761">
    <property type="entry name" value="TTHA0802/YceI-like_sf"/>
</dbReference>